<organism evidence="1 2">
    <name type="scientific">Suttonella ornithocola</name>
    <dbReference type="NCBI Taxonomy" id="279832"/>
    <lineage>
        <taxon>Bacteria</taxon>
        <taxon>Pseudomonadati</taxon>
        <taxon>Pseudomonadota</taxon>
        <taxon>Gammaproteobacteria</taxon>
        <taxon>Cardiobacteriales</taxon>
        <taxon>Cardiobacteriaceae</taxon>
        <taxon>Suttonella</taxon>
    </lineage>
</organism>
<name>A0A380MSG4_9GAMM</name>
<protein>
    <recommendedName>
        <fullName evidence="3">Tetratricopeptide repeat protein</fullName>
    </recommendedName>
</protein>
<dbReference type="AlphaFoldDB" id="A0A380MSG4"/>
<accession>A0A380MSG4</accession>
<dbReference type="EMBL" id="UHIC01000001">
    <property type="protein sequence ID" value="SUO95520.1"/>
    <property type="molecule type" value="Genomic_DNA"/>
</dbReference>
<evidence type="ECO:0008006" key="3">
    <source>
        <dbReference type="Google" id="ProtNLM"/>
    </source>
</evidence>
<keyword evidence="2" id="KW-1185">Reference proteome</keyword>
<evidence type="ECO:0000313" key="1">
    <source>
        <dbReference type="EMBL" id="SUO95520.1"/>
    </source>
</evidence>
<evidence type="ECO:0000313" key="2">
    <source>
        <dbReference type="Proteomes" id="UP000254601"/>
    </source>
</evidence>
<dbReference type="RefSeq" id="WP_072576866.1">
    <property type="nucleotide sequence ID" value="NZ_LWHB01000110.1"/>
</dbReference>
<gene>
    <name evidence="1" type="ORF">NCTC13337_01419</name>
</gene>
<sequence>MSVFDKHKKGSAPENQSFEYSAEIAGASVLAHPNDGKREVMATAMANQNYARAFQLYSHGAVIDNPDWIYPLASYAAHERQSDTALSLLNGFSTQYPEHADVVKNYVLAAEIMHQHFGQTKDALALLAQLSARYQSHPDLSLITQLRQQLENVS</sequence>
<reference evidence="1 2" key="1">
    <citation type="submission" date="2018-06" db="EMBL/GenBank/DDBJ databases">
        <authorList>
            <consortium name="Pathogen Informatics"/>
            <person name="Doyle S."/>
        </authorList>
    </citation>
    <scope>NUCLEOTIDE SEQUENCE [LARGE SCALE GENOMIC DNA]</scope>
    <source>
        <strain evidence="1 2">NCTC13337</strain>
    </source>
</reference>
<proteinExistence type="predicted"/>
<dbReference type="OrthoDB" id="5698243at2"/>
<dbReference type="Proteomes" id="UP000254601">
    <property type="component" value="Unassembled WGS sequence"/>
</dbReference>